<name>A0A5B8VQP2_9BACT</name>
<dbReference type="EMBL" id="CP042434">
    <property type="protein sequence ID" value="QEC73729.1"/>
    <property type="molecule type" value="Genomic_DNA"/>
</dbReference>
<accession>A0A5B8VQP2</accession>
<proteinExistence type="predicted"/>
<dbReference type="KEGG" id="agi:FSB73_20730"/>
<evidence type="ECO:0000313" key="1">
    <source>
        <dbReference type="EMBL" id="QEC73729.1"/>
    </source>
</evidence>
<dbReference type="PROSITE" id="PS51257">
    <property type="entry name" value="PROKAR_LIPOPROTEIN"/>
    <property type="match status" value="1"/>
</dbReference>
<sequence>MRLVFHPFILQKKVFISFFVLVSLLGLQLLTGCKLGSKQPKFESAQFDPSGHILACTYSSIFILQYSRKGNMVRQQGIISYYLTLLEPVSGKNLLAKPYKSKMRLEVLYNDGVNVWLQSMDTKKGEIGLAIFHIANQKMAFTMEELDHLNPGIKLNTGNSIYVDEKEGRVAALATDGRYYIVNAQSGKYTLLENEDLVRNTTRSKTEQTGFKAFYAPIVLSQLADDIEGYRCTSSERGQITNGKQLSSKETFLDPGFVLAEPGFSNVTHNELMDYKHHLFVCSKITTDNNRDLLLTMVRRSDLNSVWTLTLPQLPDDQNTYTKPIFQLAGDTLYVVNSSYLISIDATAGKIISTQLLFK</sequence>
<reference evidence="1 2" key="1">
    <citation type="journal article" date="2017" name="Int. J. Syst. Evol. Microbiol.">
        <title>Arachidicoccus ginsenosidivorans sp. nov., with ginsenoside-converting activity isolated from ginseng cultivating soil.</title>
        <authorList>
            <person name="Siddiqi M.Z."/>
            <person name="Aslam Z."/>
            <person name="Im W.T."/>
        </authorList>
    </citation>
    <scope>NUCLEOTIDE SEQUENCE [LARGE SCALE GENOMIC DNA]</scope>
    <source>
        <strain evidence="1 2">Gsoil 809</strain>
    </source>
</reference>
<organism evidence="1 2">
    <name type="scientific">Arachidicoccus ginsenosidivorans</name>
    <dbReference type="NCBI Taxonomy" id="496057"/>
    <lineage>
        <taxon>Bacteria</taxon>
        <taxon>Pseudomonadati</taxon>
        <taxon>Bacteroidota</taxon>
        <taxon>Chitinophagia</taxon>
        <taxon>Chitinophagales</taxon>
        <taxon>Chitinophagaceae</taxon>
        <taxon>Arachidicoccus</taxon>
    </lineage>
</organism>
<gene>
    <name evidence="1" type="ORF">FSB73_20730</name>
</gene>
<dbReference type="RefSeq" id="WP_146786680.1">
    <property type="nucleotide sequence ID" value="NZ_CP042434.1"/>
</dbReference>
<protein>
    <recommendedName>
        <fullName evidence="3">Lipoprotein</fullName>
    </recommendedName>
</protein>
<dbReference type="AlphaFoldDB" id="A0A5B8VQP2"/>
<keyword evidence="2" id="KW-1185">Reference proteome</keyword>
<evidence type="ECO:0008006" key="3">
    <source>
        <dbReference type="Google" id="ProtNLM"/>
    </source>
</evidence>
<evidence type="ECO:0000313" key="2">
    <source>
        <dbReference type="Proteomes" id="UP000321291"/>
    </source>
</evidence>
<dbReference type="Proteomes" id="UP000321291">
    <property type="component" value="Chromosome"/>
</dbReference>